<reference evidence="1 2" key="1">
    <citation type="submission" date="2007-01" db="EMBL/GenBank/DDBJ databases">
        <title>Complete sequence of Psychromonas ingrahamii 37.</title>
        <authorList>
            <consortium name="US DOE Joint Genome Institute"/>
            <person name="Copeland A."/>
            <person name="Lucas S."/>
            <person name="Lapidus A."/>
            <person name="Barry K."/>
            <person name="Detter J.C."/>
            <person name="Glavina del Rio T."/>
            <person name="Hammon N."/>
            <person name="Israni S."/>
            <person name="Dalin E."/>
            <person name="Tice H."/>
            <person name="Pitluck S."/>
            <person name="Thompson L.S."/>
            <person name="Brettin T."/>
            <person name="Bruce D."/>
            <person name="Han C."/>
            <person name="Tapia R."/>
            <person name="Schmutz J."/>
            <person name="Larimer F."/>
            <person name="Land M."/>
            <person name="Hauser L."/>
            <person name="Kyrpides N."/>
            <person name="Ivanova N."/>
            <person name="Staley J."/>
            <person name="Richardson P."/>
        </authorList>
    </citation>
    <scope>NUCLEOTIDE SEQUENCE [LARGE SCALE GENOMIC DNA]</scope>
    <source>
        <strain evidence="1 2">37</strain>
    </source>
</reference>
<dbReference type="OrthoDB" id="9799165at2"/>
<dbReference type="RefSeq" id="WP_011769046.1">
    <property type="nucleotide sequence ID" value="NC_008709.1"/>
</dbReference>
<evidence type="ECO:0000313" key="2">
    <source>
        <dbReference type="Proteomes" id="UP000000639"/>
    </source>
</evidence>
<proteinExistence type="predicted"/>
<dbReference type="InterPro" id="IPR025255">
    <property type="entry name" value="DUF4202"/>
</dbReference>
<dbReference type="AlphaFoldDB" id="A1SSM2"/>
<sequence length="199" mass="22904">MSQQIFEQVISLIDAVNGEDPNRESAENKEWPKEYLYSQRMSEMLARFKPDADDLLKIAVHGQHIQRWKSPRSDYPTGKQGYHQWRTNLYTFHAESVASLMVQAGYDDTALERVKNAVSKKSIKINPDSQLVEDIASLVFIEHYMLAFAEKHPEYSQEKWIGMISKTWKKMSNDGHQFVLAGNIKLPAPLLELIHQSIG</sequence>
<dbReference type="KEGG" id="pin:Ping_0634"/>
<protein>
    <recommendedName>
        <fullName evidence="3">DUF4202 domain-containing protein</fullName>
    </recommendedName>
</protein>
<dbReference type="eggNOG" id="COG1670">
    <property type="taxonomic scope" value="Bacteria"/>
</dbReference>
<dbReference type="Proteomes" id="UP000000639">
    <property type="component" value="Chromosome"/>
</dbReference>
<gene>
    <name evidence="1" type="ordered locus">Ping_0634</name>
</gene>
<dbReference type="Pfam" id="PF13875">
    <property type="entry name" value="DUF4202"/>
    <property type="match status" value="1"/>
</dbReference>
<accession>A1SSM2</accession>
<dbReference type="HOGENOM" id="CLU_085403_0_0_6"/>
<organism evidence="1 2">
    <name type="scientific">Psychromonas ingrahamii (strain DSM 17664 / CCUG 51855 / 37)</name>
    <dbReference type="NCBI Taxonomy" id="357804"/>
    <lineage>
        <taxon>Bacteria</taxon>
        <taxon>Pseudomonadati</taxon>
        <taxon>Pseudomonadota</taxon>
        <taxon>Gammaproteobacteria</taxon>
        <taxon>Alteromonadales</taxon>
        <taxon>Psychromonadaceae</taxon>
        <taxon>Psychromonas</taxon>
    </lineage>
</organism>
<dbReference type="STRING" id="357804.Ping_0634"/>
<name>A1SSM2_PSYIN</name>
<dbReference type="PANTHER" id="PTHR41729">
    <property type="entry name" value="GLUTAMYL-TRNA SYNTHETASE"/>
    <property type="match status" value="1"/>
</dbReference>
<dbReference type="EMBL" id="CP000510">
    <property type="protein sequence ID" value="ABM02487.1"/>
    <property type="molecule type" value="Genomic_DNA"/>
</dbReference>
<keyword evidence="2" id="KW-1185">Reference proteome</keyword>
<dbReference type="PANTHER" id="PTHR41729:SF1">
    <property type="entry name" value="GLUTAMYL-TRNA SYNTHETASE"/>
    <property type="match status" value="1"/>
</dbReference>
<evidence type="ECO:0000313" key="1">
    <source>
        <dbReference type="EMBL" id="ABM02487.1"/>
    </source>
</evidence>
<evidence type="ECO:0008006" key="3">
    <source>
        <dbReference type="Google" id="ProtNLM"/>
    </source>
</evidence>